<gene>
    <name evidence="4" type="ORF">TsFJ059_009496</name>
</gene>
<feature type="transmembrane region" description="Helical" evidence="2">
    <location>
        <begin position="44"/>
        <end position="63"/>
    </location>
</feature>
<dbReference type="GO" id="GO:0070290">
    <property type="term" value="F:N-acylphosphatidylethanolamine-specific phospholipase D activity"/>
    <property type="evidence" value="ECO:0007669"/>
    <property type="project" value="TreeGrafter"/>
</dbReference>
<dbReference type="FunFam" id="3.60.15.10:FF:000048">
    <property type="entry name" value="Zn-dependent hydrolase/oxidoreductase family protein, putative"/>
    <property type="match status" value="1"/>
</dbReference>
<feature type="domain" description="Metallo-beta-lactamase" evidence="3">
    <location>
        <begin position="206"/>
        <end position="437"/>
    </location>
</feature>
<dbReference type="GO" id="GO:0070292">
    <property type="term" value="P:N-acylphosphatidylethanolamine metabolic process"/>
    <property type="evidence" value="ECO:0007669"/>
    <property type="project" value="TreeGrafter"/>
</dbReference>
<accession>A0A9P8HJQ9</accession>
<protein>
    <recommendedName>
        <fullName evidence="3">Metallo-beta-lactamase domain-containing protein</fullName>
    </recommendedName>
</protein>
<dbReference type="PANTHER" id="PTHR15032:SF4">
    <property type="entry name" value="N-ACYL-PHOSPHATIDYLETHANOLAMINE-HYDROLYZING PHOSPHOLIPASE D"/>
    <property type="match status" value="1"/>
</dbReference>
<proteinExistence type="predicted"/>
<dbReference type="AlphaFoldDB" id="A0A9P8HJQ9"/>
<dbReference type="Pfam" id="PF12706">
    <property type="entry name" value="Lactamase_B_2"/>
    <property type="match status" value="1"/>
</dbReference>
<dbReference type="PANTHER" id="PTHR15032">
    <property type="entry name" value="N-ACYL-PHOSPHATIDYLETHANOLAMINE-HYDROLYZING PHOSPHOLIPASE D"/>
    <property type="match status" value="1"/>
</dbReference>
<dbReference type="InterPro" id="IPR001279">
    <property type="entry name" value="Metallo-B-lactamas"/>
</dbReference>
<keyword evidence="2" id="KW-0812">Transmembrane</keyword>
<evidence type="ECO:0000259" key="3">
    <source>
        <dbReference type="Pfam" id="PF12706"/>
    </source>
</evidence>
<sequence>MSQFRTQLLPKLWQRYNTISLTLNTITKTSNSNSSNKSNTNKRISLFVFVFAAAATATTATTMTRKSTSSTISSHPSTSHPSTSHPSTSHPSTSHPSTTSVLKIAGRSNIPAEALSNPHHILKRGGHISGFKNPYPSWSNPPSVTNMWQTVFWPTITGDLKWPDTKPPTVPVVPPQWLPARDASDKLRATWLGHACYYVEFPSGLRVLFDPVFEDRCSPFTFMGPKRFTPKPCDLKDIPVVDAVVISHSHYDHLSHSSVLEIQKHHPDVQFFVGLGLESWFRKSGLQNVTELDWWEDATLTVTAPINGEKKSISAQISCLPCQHTSARTAFDKDTTLWCSWGVKSGDKNVWFGGDTGYRAVPHLPASVDDYGPEYESLPRCPQFKQIGEHRGPFDLGLIPIGAYYPRAAFSAMHANPFDSVEIFQDTKCEKAMGIHWGTWALTMEEVLEPPRQLKEALKRKGIAEEGVFDVCDIGQSKEF</sequence>
<keyword evidence="2" id="KW-0472">Membrane</keyword>
<dbReference type="SUPFAM" id="SSF56281">
    <property type="entry name" value="Metallo-hydrolase/oxidoreductase"/>
    <property type="match status" value="1"/>
</dbReference>
<keyword evidence="5" id="KW-1185">Reference proteome</keyword>
<dbReference type="EMBL" id="JAIMJC010000004">
    <property type="protein sequence ID" value="KAH0526129.1"/>
    <property type="molecule type" value="Genomic_DNA"/>
</dbReference>
<evidence type="ECO:0000313" key="4">
    <source>
        <dbReference type="EMBL" id="KAH0526129.1"/>
    </source>
</evidence>
<evidence type="ECO:0000256" key="2">
    <source>
        <dbReference type="SAM" id="Phobius"/>
    </source>
</evidence>
<reference evidence="4 5" key="1">
    <citation type="submission" date="2021-08" db="EMBL/GenBank/DDBJ databases">
        <title>The highly contiguous genome resource for Trichoderma semiorbis FJ059, a fungal antagonistic to plant pathogens.</title>
        <authorList>
            <person name="Liu T."/>
        </authorList>
    </citation>
    <scope>NUCLEOTIDE SEQUENCE [LARGE SCALE GENOMIC DNA]</scope>
    <source>
        <strain evidence="4 5">FJ059</strain>
    </source>
</reference>
<dbReference type="GO" id="GO:0005737">
    <property type="term" value="C:cytoplasm"/>
    <property type="evidence" value="ECO:0007669"/>
    <property type="project" value="TreeGrafter"/>
</dbReference>
<dbReference type="InterPro" id="IPR036866">
    <property type="entry name" value="RibonucZ/Hydroxyglut_hydro"/>
</dbReference>
<dbReference type="GO" id="GO:0070291">
    <property type="term" value="P:N-acylethanolamine metabolic process"/>
    <property type="evidence" value="ECO:0007669"/>
    <property type="project" value="TreeGrafter"/>
</dbReference>
<comment type="caution">
    <text evidence="4">The sequence shown here is derived from an EMBL/GenBank/DDBJ whole genome shotgun (WGS) entry which is preliminary data.</text>
</comment>
<name>A0A9P8HJQ9_9HYPO</name>
<feature type="region of interest" description="Disordered" evidence="1">
    <location>
        <begin position="60"/>
        <end position="99"/>
    </location>
</feature>
<keyword evidence="2" id="KW-1133">Transmembrane helix</keyword>
<dbReference type="Proteomes" id="UP000826573">
    <property type="component" value="Unassembled WGS sequence"/>
</dbReference>
<dbReference type="Gene3D" id="3.60.15.10">
    <property type="entry name" value="Ribonuclease Z/Hydroxyacylglutathione hydrolase-like"/>
    <property type="match status" value="1"/>
</dbReference>
<evidence type="ECO:0000313" key="5">
    <source>
        <dbReference type="Proteomes" id="UP000826573"/>
    </source>
</evidence>
<evidence type="ECO:0000256" key="1">
    <source>
        <dbReference type="SAM" id="MobiDB-lite"/>
    </source>
</evidence>
<organism evidence="4 5">
    <name type="scientific">Trichoderma semiorbis</name>
    <dbReference type="NCBI Taxonomy" id="1491008"/>
    <lineage>
        <taxon>Eukaryota</taxon>
        <taxon>Fungi</taxon>
        <taxon>Dikarya</taxon>
        <taxon>Ascomycota</taxon>
        <taxon>Pezizomycotina</taxon>
        <taxon>Sordariomycetes</taxon>
        <taxon>Hypocreomycetidae</taxon>
        <taxon>Hypocreales</taxon>
        <taxon>Hypocreaceae</taxon>
        <taxon>Trichoderma</taxon>
    </lineage>
</organism>